<dbReference type="AlphaFoldDB" id="A0A8J4D0K2"/>
<reference evidence="6" key="1">
    <citation type="journal article" date="2021" name="Proc. Natl. Acad. Sci. U.S.A.">
        <title>Three genomes in the algal genus Volvox reveal the fate of a haploid sex-determining region after a transition to homothallism.</title>
        <authorList>
            <person name="Yamamoto K."/>
            <person name="Hamaji T."/>
            <person name="Kawai-Toyooka H."/>
            <person name="Matsuzaki R."/>
            <person name="Takahashi F."/>
            <person name="Nishimura Y."/>
            <person name="Kawachi M."/>
            <person name="Noguchi H."/>
            <person name="Minakuchi Y."/>
            <person name="Umen J.G."/>
            <person name="Toyoda A."/>
            <person name="Nozaki H."/>
        </authorList>
    </citation>
    <scope>NUCLEOTIDE SEQUENCE</scope>
    <source>
        <strain evidence="6">NIES-3786</strain>
    </source>
</reference>
<dbReference type="OrthoDB" id="496970at2759"/>
<comment type="caution">
    <text evidence="6">The sequence shown here is derived from an EMBL/GenBank/DDBJ whole genome shotgun (WGS) entry which is preliminary data.</text>
</comment>
<feature type="region of interest" description="Disordered" evidence="4">
    <location>
        <begin position="267"/>
        <end position="289"/>
    </location>
</feature>
<evidence type="ECO:0000256" key="1">
    <source>
        <dbReference type="ARBA" id="ARBA00022723"/>
    </source>
</evidence>
<keyword evidence="3" id="KW-0862">Zinc</keyword>
<organism evidence="6 7">
    <name type="scientific">Volvox reticuliferus</name>
    <dbReference type="NCBI Taxonomy" id="1737510"/>
    <lineage>
        <taxon>Eukaryota</taxon>
        <taxon>Viridiplantae</taxon>
        <taxon>Chlorophyta</taxon>
        <taxon>core chlorophytes</taxon>
        <taxon>Chlorophyceae</taxon>
        <taxon>CS clade</taxon>
        <taxon>Chlamydomonadales</taxon>
        <taxon>Volvocaceae</taxon>
        <taxon>Volvox</taxon>
    </lineage>
</organism>
<sequence>PFPIISRRTNQSVFYSNLAAVGFIQKPSERMAQINDVDTDDFCYICFEGATRGPSGELEPLVQVCRCPTRVHRRCVARWQLYSAGKREEKSCRFCQGTLPDWKEVLTPRALPPAVPILSIYYNNTCCRMKVRPGPDGLRAFLRQLEVIVGRDVANVNFVFRCRCPDTGAEIFLQGLQAFEAAMHCACVRAAQRSLQQQHQQQQLLLQQQQQEQQRQLSELSSLPQHEEYGHQHQRYHSQDQPRPLSERRRQQQLLMLQHCELVQRQHQRERTQLQPPRQSLLDAGQEPTSYDTATVDAMARTGDPQVIRRASAPSERNLRGATATAAVAATAITTTTRTGTGTTAVAAGYVPPHVENVTGLHSPALALFSFPSEPHPQLREAPAAAAAGAGAVLGVLGPGASTTAIASIERELSSRSGNPSSAVIDGAASRGCCGTDVSAAATGSACIDASRAYSAAAGRTSLQLPPASIPSAPSSYPAVRRGGPQPPALMPLLAPPQSPSSIFRMHRREASISAVLSARALAGGIFVGHIASLSHAVHISGAATAPVLSHLPDGSATNDGQPRTIPAGDGMIASVTSAPPSIPSPMAQAAFLITPTPATACDAAPRPASPLPLTAPPQLLPARPPATTSYLAGSSAGVTGTDGGAMADPPPRCLKVASGGQVASQGSTPLAAAALVPPATERDNGGMSVLGGSPSLPSPTQPTRPLSVNVEPHHPGAAESQTAGIGSCFMCSSGVAGRRATGGAGRASGGKLSAALLRLKELKVMMSQRFGRKAAGAAAAFT</sequence>
<dbReference type="PROSITE" id="PS51292">
    <property type="entry name" value="ZF_RING_CH"/>
    <property type="match status" value="1"/>
</dbReference>
<feature type="region of interest" description="Disordered" evidence="4">
    <location>
        <begin position="626"/>
        <end position="648"/>
    </location>
</feature>
<dbReference type="Proteomes" id="UP000747110">
    <property type="component" value="Unassembled WGS sequence"/>
</dbReference>
<evidence type="ECO:0000256" key="2">
    <source>
        <dbReference type="ARBA" id="ARBA00022771"/>
    </source>
</evidence>
<dbReference type="InterPro" id="IPR011016">
    <property type="entry name" value="Znf_RING-CH"/>
</dbReference>
<evidence type="ECO:0000313" key="6">
    <source>
        <dbReference type="EMBL" id="GIL92540.1"/>
    </source>
</evidence>
<protein>
    <recommendedName>
        <fullName evidence="5">RING-CH-type domain-containing protein</fullName>
    </recommendedName>
</protein>
<feature type="compositionally biased region" description="Low complexity" evidence="4">
    <location>
        <begin position="680"/>
        <end position="696"/>
    </location>
</feature>
<feature type="non-terminal residue" evidence="6">
    <location>
        <position position="1"/>
    </location>
</feature>
<gene>
    <name evidence="6" type="ORF">Vretifemale_20060</name>
</gene>
<dbReference type="GO" id="GO:0008270">
    <property type="term" value="F:zinc ion binding"/>
    <property type="evidence" value="ECO:0007669"/>
    <property type="project" value="UniProtKB-KW"/>
</dbReference>
<dbReference type="EMBL" id="BNCP01000079">
    <property type="protein sequence ID" value="GIL92540.1"/>
    <property type="molecule type" value="Genomic_DNA"/>
</dbReference>
<feature type="region of interest" description="Disordered" evidence="4">
    <location>
        <begin position="680"/>
        <end position="706"/>
    </location>
</feature>
<dbReference type="Gene3D" id="3.30.40.10">
    <property type="entry name" value="Zinc/RING finger domain, C3HC4 (zinc finger)"/>
    <property type="match status" value="1"/>
</dbReference>
<feature type="compositionally biased region" description="Polar residues" evidence="4">
    <location>
        <begin position="630"/>
        <end position="639"/>
    </location>
</feature>
<evidence type="ECO:0000256" key="4">
    <source>
        <dbReference type="SAM" id="MobiDB-lite"/>
    </source>
</evidence>
<keyword evidence="1" id="KW-0479">Metal-binding</keyword>
<name>A0A8J4D0K2_9CHLO</name>
<keyword evidence="7" id="KW-1185">Reference proteome</keyword>
<evidence type="ECO:0000259" key="5">
    <source>
        <dbReference type="PROSITE" id="PS51292"/>
    </source>
</evidence>
<feature type="domain" description="RING-CH-type" evidence="5">
    <location>
        <begin position="35"/>
        <end position="102"/>
    </location>
</feature>
<dbReference type="InterPro" id="IPR013083">
    <property type="entry name" value="Znf_RING/FYVE/PHD"/>
</dbReference>
<evidence type="ECO:0000256" key="3">
    <source>
        <dbReference type="ARBA" id="ARBA00022833"/>
    </source>
</evidence>
<keyword evidence="2" id="KW-0863">Zinc-finger</keyword>
<feature type="region of interest" description="Disordered" evidence="4">
    <location>
        <begin position="227"/>
        <end position="248"/>
    </location>
</feature>
<proteinExistence type="predicted"/>
<accession>A0A8J4D0K2</accession>
<evidence type="ECO:0000313" key="7">
    <source>
        <dbReference type="Proteomes" id="UP000747110"/>
    </source>
</evidence>
<dbReference type="SMART" id="SM00744">
    <property type="entry name" value="RINGv"/>
    <property type="match status" value="1"/>
</dbReference>